<comment type="subcellular location">
    <subcellularLocation>
        <location evidence="1 10">Cell outer membrane</location>
        <topology evidence="1 10">Multi-pass membrane protein</topology>
    </subcellularLocation>
</comment>
<comment type="caution">
    <text evidence="15">The sequence shown here is derived from an EMBL/GenBank/DDBJ whole genome shotgun (WGS) entry which is preliminary data.</text>
</comment>
<evidence type="ECO:0000256" key="11">
    <source>
        <dbReference type="RuleBase" id="RU003357"/>
    </source>
</evidence>
<name>A0ABV2EN95_9CAUL</name>
<evidence type="ECO:0000256" key="13">
    <source>
        <dbReference type="SAM" id="SignalP"/>
    </source>
</evidence>
<evidence type="ECO:0000313" key="15">
    <source>
        <dbReference type="EMBL" id="MET3528529.1"/>
    </source>
</evidence>
<dbReference type="InterPro" id="IPR036942">
    <property type="entry name" value="Beta-barrel_TonB_sf"/>
</dbReference>
<keyword evidence="15" id="KW-0675">Receptor</keyword>
<dbReference type="SMART" id="SM00965">
    <property type="entry name" value="STN"/>
    <property type="match status" value="1"/>
</dbReference>
<dbReference type="InterPro" id="IPR011662">
    <property type="entry name" value="Secretin/TonB_short_N"/>
</dbReference>
<dbReference type="Pfam" id="PF00593">
    <property type="entry name" value="TonB_dep_Rec_b-barrel"/>
    <property type="match status" value="1"/>
</dbReference>
<feature type="region of interest" description="Disordered" evidence="12">
    <location>
        <begin position="717"/>
        <end position="737"/>
    </location>
</feature>
<dbReference type="InterPro" id="IPR012910">
    <property type="entry name" value="Plug_dom"/>
</dbReference>
<evidence type="ECO:0000256" key="7">
    <source>
        <dbReference type="ARBA" id="ARBA00023077"/>
    </source>
</evidence>
<dbReference type="Gene3D" id="2.170.130.10">
    <property type="entry name" value="TonB-dependent receptor, plug domain"/>
    <property type="match status" value="1"/>
</dbReference>
<dbReference type="SUPFAM" id="SSF56935">
    <property type="entry name" value="Porins"/>
    <property type="match status" value="1"/>
</dbReference>
<organism evidence="15 16">
    <name type="scientific">Phenylobacterium koreense</name>
    <dbReference type="NCBI Taxonomy" id="266125"/>
    <lineage>
        <taxon>Bacteria</taxon>
        <taxon>Pseudomonadati</taxon>
        <taxon>Pseudomonadota</taxon>
        <taxon>Alphaproteobacteria</taxon>
        <taxon>Caulobacterales</taxon>
        <taxon>Caulobacteraceae</taxon>
        <taxon>Phenylobacterium</taxon>
    </lineage>
</organism>
<evidence type="ECO:0000256" key="1">
    <source>
        <dbReference type="ARBA" id="ARBA00004571"/>
    </source>
</evidence>
<dbReference type="Gene3D" id="2.40.170.20">
    <property type="entry name" value="TonB-dependent receptor, beta-barrel domain"/>
    <property type="match status" value="1"/>
</dbReference>
<evidence type="ECO:0000256" key="2">
    <source>
        <dbReference type="ARBA" id="ARBA00022448"/>
    </source>
</evidence>
<keyword evidence="3 10" id="KW-1134">Transmembrane beta strand</keyword>
<feature type="domain" description="Secretin/TonB short N-terminal" evidence="14">
    <location>
        <begin position="49"/>
        <end position="100"/>
    </location>
</feature>
<keyword evidence="13" id="KW-0732">Signal</keyword>
<comment type="similarity">
    <text evidence="10 11">Belongs to the TonB-dependent receptor family.</text>
</comment>
<dbReference type="PROSITE" id="PS52016">
    <property type="entry name" value="TONB_DEPENDENT_REC_3"/>
    <property type="match status" value="1"/>
</dbReference>
<sequence length="737" mass="78617">MAQAALLCATAATLALAAPAAAQTYAVPVDVRGGPLPEALIDLAEQTGAEVLFDRNRIGGFRSSPVRGRMTADAAFAKLLTGTNLVVRRSPSGMWVVEPPSAPPMERLDVTLPELLVVGRRSQNADIRRLETDIQPYRVVSGDEITSANRDHLDQFLRARVPSNTSASPPSLDTRGETISEVDLRGIGPSGTLVLIDGRRMPSIPVTVFGFRQTDINAVPLHAIERIEILTGAAGGIHGFGALGGVVNVVLARDRPGVETHATAGLSSRGDAGQFSLEGRIGFTSSDSRTDVDLYVGGSRSEPLANGRRRYLDADRQISAANAPRQIVALGPNANSVFVASSSGGSSLTFKPQYGGATIPSNITFLPVGLSGVPDDLVGALTRNAGRFDAGLSEGMAEAPIGSSPQLGALLANVRHRFDGGIETYLDVVMLWNRGDYRGQGRDPVEFLPASSPNNPFTRDIQISYPLNGPAWRRTSEVMTSRYTAGVLFPLAVGWKGAADLAIGRAQYDYAQQTREYSNFLRPPNVRAPNPFGEWTAFQTAASAYISNSISRQTIKNDFTDVALRLSGPVFRTTQGPATLSLLAERRVEEVPGYAIRTDGDAGLSIANIASRKSATSSLYAELRTRVFGDDAPVEVLRALEVQLAVREDTETDEFARNPRAPTTTERLKARFHATTYTLGAKVSPAPWLTLRGSYATGATPPALPALIEVVVSPSLLGGERDPKRPGEVMGNEVRSP</sequence>
<keyword evidence="16" id="KW-1185">Reference proteome</keyword>
<evidence type="ECO:0000256" key="12">
    <source>
        <dbReference type="SAM" id="MobiDB-lite"/>
    </source>
</evidence>
<dbReference type="InterPro" id="IPR000531">
    <property type="entry name" value="Beta-barrel_TonB"/>
</dbReference>
<evidence type="ECO:0000256" key="4">
    <source>
        <dbReference type="ARBA" id="ARBA00022496"/>
    </source>
</evidence>
<keyword evidence="2 10" id="KW-0813">Transport</keyword>
<keyword evidence="4" id="KW-0410">Iron transport</keyword>
<dbReference type="EMBL" id="JBEPLU010000003">
    <property type="protein sequence ID" value="MET3528529.1"/>
    <property type="molecule type" value="Genomic_DNA"/>
</dbReference>
<evidence type="ECO:0000256" key="5">
    <source>
        <dbReference type="ARBA" id="ARBA00022692"/>
    </source>
</evidence>
<evidence type="ECO:0000256" key="6">
    <source>
        <dbReference type="ARBA" id="ARBA00023004"/>
    </source>
</evidence>
<dbReference type="RefSeq" id="WP_354298398.1">
    <property type="nucleotide sequence ID" value="NZ_JBEPLU010000003.1"/>
</dbReference>
<keyword evidence="7 11" id="KW-0798">TonB box</keyword>
<evidence type="ECO:0000256" key="10">
    <source>
        <dbReference type="PROSITE-ProRule" id="PRU01360"/>
    </source>
</evidence>
<gene>
    <name evidence="15" type="ORF">ABID41_003668</name>
</gene>
<dbReference type="Gene3D" id="3.55.50.30">
    <property type="match status" value="1"/>
</dbReference>
<keyword evidence="9 10" id="KW-0998">Cell outer membrane</keyword>
<dbReference type="PANTHER" id="PTHR47234">
    <property type="match status" value="1"/>
</dbReference>
<dbReference type="InterPro" id="IPR039426">
    <property type="entry name" value="TonB-dep_rcpt-like"/>
</dbReference>
<feature type="signal peptide" evidence="13">
    <location>
        <begin position="1"/>
        <end position="17"/>
    </location>
</feature>
<dbReference type="PANTHER" id="PTHR47234:SF1">
    <property type="entry name" value="TONB-DEPENDENT RECEPTOR"/>
    <property type="match status" value="1"/>
</dbReference>
<accession>A0ABV2EN95</accession>
<protein>
    <submittedName>
        <fullName evidence="15">Outer membrane receptor protein involved in Fe transport</fullName>
    </submittedName>
</protein>
<keyword evidence="5 10" id="KW-0812">Transmembrane</keyword>
<dbReference type="InterPro" id="IPR037066">
    <property type="entry name" value="Plug_dom_sf"/>
</dbReference>
<keyword evidence="6" id="KW-0408">Iron</keyword>
<reference evidence="15 16" key="1">
    <citation type="submission" date="2024-06" db="EMBL/GenBank/DDBJ databases">
        <title>Genomic Encyclopedia of Type Strains, Phase IV (KMG-IV): sequencing the most valuable type-strain genomes for metagenomic binning, comparative biology and taxonomic classification.</title>
        <authorList>
            <person name="Goeker M."/>
        </authorList>
    </citation>
    <scope>NUCLEOTIDE SEQUENCE [LARGE SCALE GENOMIC DNA]</scope>
    <source>
        <strain evidence="15 16">DSM 17809</strain>
    </source>
</reference>
<keyword evidence="4" id="KW-0406">Ion transport</keyword>
<evidence type="ECO:0000259" key="14">
    <source>
        <dbReference type="SMART" id="SM00965"/>
    </source>
</evidence>
<proteinExistence type="inferred from homology"/>
<dbReference type="Proteomes" id="UP001549110">
    <property type="component" value="Unassembled WGS sequence"/>
</dbReference>
<evidence type="ECO:0000256" key="9">
    <source>
        <dbReference type="ARBA" id="ARBA00023237"/>
    </source>
</evidence>
<keyword evidence="8 10" id="KW-0472">Membrane</keyword>
<evidence type="ECO:0000256" key="3">
    <source>
        <dbReference type="ARBA" id="ARBA00022452"/>
    </source>
</evidence>
<feature type="chain" id="PRO_5045335351" evidence="13">
    <location>
        <begin position="18"/>
        <end position="737"/>
    </location>
</feature>
<evidence type="ECO:0000256" key="8">
    <source>
        <dbReference type="ARBA" id="ARBA00023136"/>
    </source>
</evidence>
<dbReference type="Pfam" id="PF07715">
    <property type="entry name" value="Plug"/>
    <property type="match status" value="1"/>
</dbReference>
<evidence type="ECO:0000313" key="16">
    <source>
        <dbReference type="Proteomes" id="UP001549110"/>
    </source>
</evidence>